<dbReference type="EMBL" id="QKWP01000487">
    <property type="protein sequence ID" value="RIB19235.1"/>
    <property type="molecule type" value="Genomic_DNA"/>
</dbReference>
<accession>A0A397V9X4</accession>
<protein>
    <recommendedName>
        <fullName evidence="4">Ubiquitin 3 binding protein But2 C-terminal domain-containing protein</fullName>
    </recommendedName>
</protein>
<organism evidence="2 3">
    <name type="scientific">Gigaspora rosea</name>
    <dbReference type="NCBI Taxonomy" id="44941"/>
    <lineage>
        <taxon>Eukaryota</taxon>
        <taxon>Fungi</taxon>
        <taxon>Fungi incertae sedis</taxon>
        <taxon>Mucoromycota</taxon>
        <taxon>Glomeromycotina</taxon>
        <taxon>Glomeromycetes</taxon>
        <taxon>Diversisporales</taxon>
        <taxon>Gigasporaceae</taxon>
        <taxon>Gigaspora</taxon>
    </lineage>
</organism>
<dbReference type="AlphaFoldDB" id="A0A397V9X4"/>
<evidence type="ECO:0000256" key="1">
    <source>
        <dbReference type="SAM" id="SignalP"/>
    </source>
</evidence>
<dbReference type="Proteomes" id="UP000266673">
    <property type="component" value="Unassembled WGS sequence"/>
</dbReference>
<name>A0A397V9X4_9GLOM</name>
<dbReference type="OrthoDB" id="2307235at2759"/>
<reference evidence="2 3" key="1">
    <citation type="submission" date="2018-06" db="EMBL/GenBank/DDBJ databases">
        <title>Comparative genomics reveals the genomic features of Rhizophagus irregularis, R. cerebriforme, R. diaphanum and Gigaspora rosea, and their symbiotic lifestyle signature.</title>
        <authorList>
            <person name="Morin E."/>
            <person name="San Clemente H."/>
            <person name="Chen E.C.H."/>
            <person name="De La Providencia I."/>
            <person name="Hainaut M."/>
            <person name="Kuo A."/>
            <person name="Kohler A."/>
            <person name="Murat C."/>
            <person name="Tang N."/>
            <person name="Roy S."/>
            <person name="Loubradou J."/>
            <person name="Henrissat B."/>
            <person name="Grigoriev I.V."/>
            <person name="Corradi N."/>
            <person name="Roux C."/>
            <person name="Martin F.M."/>
        </authorList>
    </citation>
    <scope>NUCLEOTIDE SEQUENCE [LARGE SCALE GENOMIC DNA]</scope>
    <source>
        <strain evidence="2 3">DAOM 194757</strain>
    </source>
</reference>
<evidence type="ECO:0000313" key="3">
    <source>
        <dbReference type="Proteomes" id="UP000266673"/>
    </source>
</evidence>
<keyword evidence="3" id="KW-1185">Reference proteome</keyword>
<evidence type="ECO:0008006" key="4">
    <source>
        <dbReference type="Google" id="ProtNLM"/>
    </source>
</evidence>
<proteinExistence type="predicted"/>
<feature type="chain" id="PRO_5017238243" description="Ubiquitin 3 binding protein But2 C-terminal domain-containing protein" evidence="1">
    <location>
        <begin position="23"/>
        <end position="167"/>
    </location>
</feature>
<keyword evidence="1" id="KW-0732">Signal</keyword>
<feature type="signal peptide" evidence="1">
    <location>
        <begin position="1"/>
        <end position="22"/>
    </location>
</feature>
<gene>
    <name evidence="2" type="ORF">C2G38_2083588</name>
</gene>
<sequence>MNFKFLLALILVLTVLPQFPDAVKSVASDKKLDPDAPLSEQAPTVIGGNNVFVINVPPIIVNAEKTADTTGCKHFKLKFHDVLDLKGKACLTSPPTIKFCTSSPFGYHFGCVKGDLSKGVTLNIHSSLVKGYLKLFLKDEDTCVWATVDISPDFRPTYSDTVNLFCI</sequence>
<comment type="caution">
    <text evidence="2">The sequence shown here is derived from an EMBL/GenBank/DDBJ whole genome shotgun (WGS) entry which is preliminary data.</text>
</comment>
<evidence type="ECO:0000313" key="2">
    <source>
        <dbReference type="EMBL" id="RIB19235.1"/>
    </source>
</evidence>